<dbReference type="Proteomes" id="UP000218334">
    <property type="component" value="Unassembled WGS sequence"/>
</dbReference>
<proteinExistence type="predicted"/>
<reference evidence="2" key="1">
    <citation type="journal article" date="2017" name="Nat. Ecol. Evol.">
        <title>Genome expansion and lineage-specific genetic innovations in the forest pathogenic fungi Armillaria.</title>
        <authorList>
            <person name="Sipos G."/>
            <person name="Prasanna A.N."/>
            <person name="Walter M.C."/>
            <person name="O'Connor E."/>
            <person name="Balint B."/>
            <person name="Krizsan K."/>
            <person name="Kiss B."/>
            <person name="Hess J."/>
            <person name="Varga T."/>
            <person name="Slot J."/>
            <person name="Riley R."/>
            <person name="Boka B."/>
            <person name="Rigling D."/>
            <person name="Barry K."/>
            <person name="Lee J."/>
            <person name="Mihaltcheva S."/>
            <person name="LaButti K."/>
            <person name="Lipzen A."/>
            <person name="Waldron R."/>
            <person name="Moloney N.M."/>
            <person name="Sperisen C."/>
            <person name="Kredics L."/>
            <person name="Vagvoelgyi C."/>
            <person name="Patrignani A."/>
            <person name="Fitzpatrick D."/>
            <person name="Nagy I."/>
            <person name="Doyle S."/>
            <person name="Anderson J.B."/>
            <person name="Grigoriev I.V."/>
            <person name="Gueldener U."/>
            <person name="Muensterkoetter M."/>
            <person name="Nagy L.G."/>
        </authorList>
    </citation>
    <scope>NUCLEOTIDE SEQUENCE [LARGE SCALE GENOMIC DNA]</scope>
    <source>
        <strain evidence="2">28-4</strain>
    </source>
</reference>
<name>A0A2H3AXM7_9AGAR</name>
<gene>
    <name evidence="1" type="ORF">ARMSODRAFT_534918</name>
</gene>
<protein>
    <submittedName>
        <fullName evidence="1">Uncharacterized protein</fullName>
    </submittedName>
</protein>
<evidence type="ECO:0000313" key="2">
    <source>
        <dbReference type="Proteomes" id="UP000218334"/>
    </source>
</evidence>
<evidence type="ECO:0000313" key="1">
    <source>
        <dbReference type="EMBL" id="PBK63451.1"/>
    </source>
</evidence>
<organism evidence="1 2">
    <name type="scientific">Armillaria solidipes</name>
    <dbReference type="NCBI Taxonomy" id="1076256"/>
    <lineage>
        <taxon>Eukaryota</taxon>
        <taxon>Fungi</taxon>
        <taxon>Dikarya</taxon>
        <taxon>Basidiomycota</taxon>
        <taxon>Agaricomycotina</taxon>
        <taxon>Agaricomycetes</taxon>
        <taxon>Agaricomycetidae</taxon>
        <taxon>Agaricales</taxon>
        <taxon>Marasmiineae</taxon>
        <taxon>Physalacriaceae</taxon>
        <taxon>Armillaria</taxon>
    </lineage>
</organism>
<accession>A0A2H3AXM7</accession>
<dbReference type="AlphaFoldDB" id="A0A2H3AXM7"/>
<keyword evidence="2" id="KW-1185">Reference proteome</keyword>
<dbReference type="EMBL" id="KZ293458">
    <property type="protein sequence ID" value="PBK63451.1"/>
    <property type="molecule type" value="Genomic_DNA"/>
</dbReference>
<sequence length="82" mass="9490">MIQASSDVWGQLHCPVLSLCLGFVSYHLFSRCCVSQTNDQWSGRECQNIGHDYLHMTMETPMRLRNTVGKSIESSQYLFFLR</sequence>